<organism evidence="2 3">
    <name type="scientific">Opisthorchis viverrini</name>
    <name type="common">Southeast Asian liver fluke</name>
    <dbReference type="NCBI Taxonomy" id="6198"/>
    <lineage>
        <taxon>Eukaryota</taxon>
        <taxon>Metazoa</taxon>
        <taxon>Spiralia</taxon>
        <taxon>Lophotrochozoa</taxon>
        <taxon>Platyhelminthes</taxon>
        <taxon>Trematoda</taxon>
        <taxon>Digenea</taxon>
        <taxon>Opisthorchiida</taxon>
        <taxon>Opisthorchiata</taxon>
        <taxon>Opisthorchiidae</taxon>
        <taxon>Opisthorchis</taxon>
    </lineage>
</organism>
<name>A0A074ZRZ5_OPIVI</name>
<dbReference type="STRING" id="6198.A0A074ZRZ5"/>
<dbReference type="InterPro" id="IPR003018">
    <property type="entry name" value="GAF"/>
</dbReference>
<dbReference type="InterPro" id="IPR029016">
    <property type="entry name" value="GAF-like_dom_sf"/>
</dbReference>
<dbReference type="Gene3D" id="3.30.450.40">
    <property type="match status" value="1"/>
</dbReference>
<dbReference type="RefSeq" id="XP_009167601.1">
    <property type="nucleotide sequence ID" value="XM_009169337.1"/>
</dbReference>
<proteinExistence type="predicted"/>
<dbReference type="Proteomes" id="UP000054324">
    <property type="component" value="Unassembled WGS sequence"/>
</dbReference>
<evidence type="ECO:0000259" key="1">
    <source>
        <dbReference type="Pfam" id="PF13185"/>
    </source>
</evidence>
<dbReference type="GeneID" id="20318744"/>
<sequence>MGISFSCCRKSKGTTRTRPQEKMNQLNEDKLCAFLKRHPHIVERYVVENCTQMTLNQWSSQLAKRRVEQDLSTDIPVDGSTLYLKDTEGKFIYVHDLDQPIQDPAEGVPKFEINSRKLLACYAVETGKCVFSDELPKDVAIERYSRAVHSEAKYVIAHPIMLSEDEIIGVIEIYRAAPRRPFSDAEKQLTKSIVRWAQLVLASDEVCTRMISFCPRFVCVHIRYSI</sequence>
<feature type="domain" description="GAF" evidence="1">
    <location>
        <begin position="77"/>
        <end position="194"/>
    </location>
</feature>
<evidence type="ECO:0000313" key="3">
    <source>
        <dbReference type="Proteomes" id="UP000054324"/>
    </source>
</evidence>
<dbReference type="AlphaFoldDB" id="A0A074ZRZ5"/>
<dbReference type="Pfam" id="PF13185">
    <property type="entry name" value="GAF_2"/>
    <property type="match status" value="1"/>
</dbReference>
<gene>
    <name evidence="2" type="ORF">T265_04562</name>
</gene>
<dbReference type="SUPFAM" id="SSF55781">
    <property type="entry name" value="GAF domain-like"/>
    <property type="match status" value="1"/>
</dbReference>
<evidence type="ECO:0000313" key="2">
    <source>
        <dbReference type="EMBL" id="KER28607.1"/>
    </source>
</evidence>
<accession>A0A074ZRZ5</accession>
<dbReference type="KEGG" id="ovi:T265_04562"/>
<protein>
    <recommendedName>
        <fullName evidence="1">GAF domain-containing protein</fullName>
    </recommendedName>
</protein>
<dbReference type="EMBL" id="KL596695">
    <property type="protein sequence ID" value="KER28607.1"/>
    <property type="molecule type" value="Genomic_DNA"/>
</dbReference>
<reference evidence="2 3" key="1">
    <citation type="submission" date="2013-11" db="EMBL/GenBank/DDBJ databases">
        <title>Opisthorchis viverrini - life in the bile duct.</title>
        <authorList>
            <person name="Young N.D."/>
            <person name="Nagarajan N."/>
            <person name="Lin S.J."/>
            <person name="Korhonen P.K."/>
            <person name="Jex A.R."/>
            <person name="Hall R.S."/>
            <person name="Safavi-Hemami H."/>
            <person name="Kaewkong W."/>
            <person name="Bertrand D."/>
            <person name="Gao S."/>
            <person name="Seet Q."/>
            <person name="Wongkham S."/>
            <person name="Teh B.T."/>
            <person name="Wongkham C."/>
            <person name="Intapan P.M."/>
            <person name="Maleewong W."/>
            <person name="Yang X."/>
            <person name="Hu M."/>
            <person name="Wang Z."/>
            <person name="Hofmann A."/>
            <person name="Sternberg P.W."/>
            <person name="Tan P."/>
            <person name="Wang J."/>
            <person name="Gasser R.B."/>
        </authorList>
    </citation>
    <scope>NUCLEOTIDE SEQUENCE [LARGE SCALE GENOMIC DNA]</scope>
</reference>
<keyword evidence="3" id="KW-1185">Reference proteome</keyword>
<dbReference type="CTD" id="20318744"/>